<dbReference type="Proteomes" id="UP000256964">
    <property type="component" value="Unassembled WGS sequence"/>
</dbReference>
<feature type="compositionally biased region" description="Low complexity" evidence="1">
    <location>
        <begin position="90"/>
        <end position="100"/>
    </location>
</feature>
<evidence type="ECO:0000313" key="3">
    <source>
        <dbReference type="Proteomes" id="UP000256964"/>
    </source>
</evidence>
<feature type="compositionally biased region" description="Low complexity" evidence="1">
    <location>
        <begin position="24"/>
        <end position="36"/>
    </location>
</feature>
<sequence>MTLAASARRSTAAANGACVRRTCSSARAGARSPSRPTQTARSRSPGPACIDDGRLALVTIHAAPTASWVPHTRDVSVFQDGQGARRIGMRSAPGSAPATRASRRRLRFRPRHAHARQNRGDAIEGRGFGSEKLQMERVRVDDTGPAPRSVAVAAGEKGWSEVGIQGPSTPRESPNARSEFGTSSGQIVGLAGLSLGLWFL</sequence>
<evidence type="ECO:0000256" key="1">
    <source>
        <dbReference type="SAM" id="MobiDB-lite"/>
    </source>
</evidence>
<name>A0A371D1Z1_9APHY</name>
<evidence type="ECO:0000313" key="2">
    <source>
        <dbReference type="EMBL" id="RDX46489.1"/>
    </source>
</evidence>
<proteinExistence type="predicted"/>
<accession>A0A371D1Z1</accession>
<feature type="region of interest" description="Disordered" evidence="1">
    <location>
        <begin position="1"/>
        <end position="48"/>
    </location>
</feature>
<protein>
    <submittedName>
        <fullName evidence="2">Uncharacterized protein</fullName>
    </submittedName>
</protein>
<feature type="compositionally biased region" description="Low complexity" evidence="1">
    <location>
        <begin position="1"/>
        <end position="14"/>
    </location>
</feature>
<reference evidence="2 3" key="1">
    <citation type="journal article" date="2018" name="Biotechnol. Biofuels">
        <title>Integrative visual omics of the white-rot fungus Polyporus brumalis exposes the biotechnological potential of its oxidative enzymes for delignifying raw plant biomass.</title>
        <authorList>
            <person name="Miyauchi S."/>
            <person name="Rancon A."/>
            <person name="Drula E."/>
            <person name="Hage H."/>
            <person name="Chaduli D."/>
            <person name="Favel A."/>
            <person name="Grisel S."/>
            <person name="Henrissat B."/>
            <person name="Herpoel-Gimbert I."/>
            <person name="Ruiz-Duenas F.J."/>
            <person name="Chevret D."/>
            <person name="Hainaut M."/>
            <person name="Lin J."/>
            <person name="Wang M."/>
            <person name="Pangilinan J."/>
            <person name="Lipzen A."/>
            <person name="Lesage-Meessen L."/>
            <person name="Navarro D."/>
            <person name="Riley R."/>
            <person name="Grigoriev I.V."/>
            <person name="Zhou S."/>
            <person name="Raouche S."/>
            <person name="Rosso M.N."/>
        </authorList>
    </citation>
    <scope>NUCLEOTIDE SEQUENCE [LARGE SCALE GENOMIC DNA]</scope>
    <source>
        <strain evidence="2 3">BRFM 1820</strain>
    </source>
</reference>
<feature type="region of interest" description="Disordered" evidence="1">
    <location>
        <begin position="85"/>
        <end position="104"/>
    </location>
</feature>
<dbReference type="EMBL" id="KZ857427">
    <property type="protein sequence ID" value="RDX46489.1"/>
    <property type="molecule type" value="Genomic_DNA"/>
</dbReference>
<organism evidence="2 3">
    <name type="scientific">Lentinus brumalis</name>
    <dbReference type="NCBI Taxonomy" id="2498619"/>
    <lineage>
        <taxon>Eukaryota</taxon>
        <taxon>Fungi</taxon>
        <taxon>Dikarya</taxon>
        <taxon>Basidiomycota</taxon>
        <taxon>Agaricomycotina</taxon>
        <taxon>Agaricomycetes</taxon>
        <taxon>Polyporales</taxon>
        <taxon>Polyporaceae</taxon>
        <taxon>Lentinus</taxon>
    </lineage>
</organism>
<dbReference type="AlphaFoldDB" id="A0A371D1Z1"/>
<feature type="compositionally biased region" description="Polar residues" evidence="1">
    <location>
        <begin position="166"/>
        <end position="183"/>
    </location>
</feature>
<gene>
    <name evidence="2" type="ORF">OH76DRAFT_843313</name>
</gene>
<feature type="region of interest" description="Disordered" evidence="1">
    <location>
        <begin position="157"/>
        <end position="183"/>
    </location>
</feature>
<keyword evidence="3" id="KW-1185">Reference proteome</keyword>